<reference evidence="2 3" key="1">
    <citation type="submission" date="2024-05" db="EMBL/GenBank/DDBJ databases">
        <title>Genetic variation in Jamaican populations of the coffee berry borer (Hypothenemus hampei).</title>
        <authorList>
            <person name="Errbii M."/>
            <person name="Myrie A."/>
        </authorList>
    </citation>
    <scope>NUCLEOTIDE SEQUENCE [LARGE SCALE GENOMIC DNA]</scope>
    <source>
        <strain evidence="2">JA-Hopewell-2020-01-JO</strain>
        <tissue evidence="2">Whole body</tissue>
    </source>
</reference>
<dbReference type="AlphaFoldDB" id="A0ABD1FBR0"/>
<dbReference type="Proteomes" id="UP001566132">
    <property type="component" value="Unassembled WGS sequence"/>
</dbReference>
<accession>A0ABD1FBR0</accession>
<comment type="caution">
    <text evidence="2">The sequence shown here is derived from an EMBL/GenBank/DDBJ whole genome shotgun (WGS) entry which is preliminary data.</text>
</comment>
<proteinExistence type="predicted"/>
<dbReference type="SMART" id="SM00753">
    <property type="entry name" value="PAM"/>
    <property type="match status" value="1"/>
</dbReference>
<evidence type="ECO:0000313" key="3">
    <source>
        <dbReference type="Proteomes" id="UP001566132"/>
    </source>
</evidence>
<gene>
    <name evidence="2" type="ORF">ABEB36_000579</name>
</gene>
<evidence type="ECO:0000313" key="2">
    <source>
        <dbReference type="EMBL" id="KAL1516702.1"/>
    </source>
</evidence>
<dbReference type="InterPro" id="IPR011990">
    <property type="entry name" value="TPR-like_helical_dom_sf"/>
</dbReference>
<evidence type="ECO:0008006" key="4">
    <source>
        <dbReference type="Google" id="ProtNLM"/>
    </source>
</evidence>
<protein>
    <recommendedName>
        <fullName evidence="4">COP9 signalosome complex subunit 2</fullName>
    </recommendedName>
</protein>
<dbReference type="EMBL" id="JBDJPC010000001">
    <property type="protein sequence ID" value="KAL1516702.1"/>
    <property type="molecule type" value="Genomic_DNA"/>
</dbReference>
<keyword evidence="3" id="KW-1185">Reference proteome</keyword>
<dbReference type="InterPro" id="IPR050871">
    <property type="entry name" value="26S_Proteasome/COP9_Components"/>
</dbReference>
<feature type="region of interest" description="Disordered" evidence="1">
    <location>
        <begin position="1"/>
        <end position="23"/>
    </location>
</feature>
<dbReference type="Gene3D" id="1.25.40.570">
    <property type="match status" value="1"/>
</dbReference>
<name>A0ABD1FBR0_HYPHA</name>
<dbReference type="PANTHER" id="PTHR10678">
    <property type="entry name" value="26S PROTEASOME NON-ATPASE REGULATORY SUBUNIT 11/COP9 SIGNALOSOME COMPLEX SUBUNIT 2"/>
    <property type="match status" value="1"/>
</dbReference>
<sequence>MSDDYLSDSEFGLEYSEDSTSEPDVDLENQYYLAKTIKEEDLQSAMLAFEKVLDIQGENRGQWGFKALKQLVKIHFQLNNYEKTMERYRELLGYIQGAVTKYHGEKSIHSILDFTSSSKDKTMLQKFYETTLETLRSTKNERLWFKTNTKLGTVFLERGEYFKLSNIIKELKNSCKYEECDSDPHKGTQMLEIYALEIQMYTEQKNNRKLKELYEKSLRIRSAVPHPLIMSIIRECGGKMHLRAGEFGKAYTDFFEAFKNYDESGNSRRITCLKYLILNSMLMKSAINPFDSQEAKPYANDPEIKALTLLLNAFQNNEMDKFVGIFEKNKVCISAFRVGVNNPHY</sequence>
<dbReference type="SUPFAM" id="SSF48452">
    <property type="entry name" value="TPR-like"/>
    <property type="match status" value="1"/>
</dbReference>
<evidence type="ECO:0000256" key="1">
    <source>
        <dbReference type="SAM" id="MobiDB-lite"/>
    </source>
</evidence>
<organism evidence="2 3">
    <name type="scientific">Hypothenemus hampei</name>
    <name type="common">Coffee berry borer</name>
    <dbReference type="NCBI Taxonomy" id="57062"/>
    <lineage>
        <taxon>Eukaryota</taxon>
        <taxon>Metazoa</taxon>
        <taxon>Ecdysozoa</taxon>
        <taxon>Arthropoda</taxon>
        <taxon>Hexapoda</taxon>
        <taxon>Insecta</taxon>
        <taxon>Pterygota</taxon>
        <taxon>Neoptera</taxon>
        <taxon>Endopterygota</taxon>
        <taxon>Coleoptera</taxon>
        <taxon>Polyphaga</taxon>
        <taxon>Cucujiformia</taxon>
        <taxon>Curculionidae</taxon>
        <taxon>Scolytinae</taxon>
        <taxon>Hypothenemus</taxon>
    </lineage>
</organism>